<reference evidence="2 3" key="1">
    <citation type="journal article" date="2024" name="BMC Genomics">
        <title>Genome assembly of redclaw crayfish (Cherax quadricarinatus) provides insights into its immune adaptation and hypoxia tolerance.</title>
        <authorList>
            <person name="Liu Z."/>
            <person name="Zheng J."/>
            <person name="Li H."/>
            <person name="Fang K."/>
            <person name="Wang S."/>
            <person name="He J."/>
            <person name="Zhou D."/>
            <person name="Weng S."/>
            <person name="Chi M."/>
            <person name="Gu Z."/>
            <person name="He J."/>
            <person name="Li F."/>
            <person name="Wang M."/>
        </authorList>
    </citation>
    <scope>NUCLEOTIDE SEQUENCE [LARGE SCALE GENOMIC DNA]</scope>
    <source>
        <strain evidence="2">ZL_2023a</strain>
    </source>
</reference>
<sequence>MKKSGKTKKKPSKMEVDSVVEVGEGDDAGPSGYADAEKQRRKLMEKLQARREYSDRESLRYSMMMMMDRYHDPFGGHRMWGKHYRPGEVLDEETMKQLRWSPPVMVTPEEDKDEHLGIEDHGQVITDALLYILREKNNDEEKIHSVLQMPSTMPDVLESTNKNSYASSTYNILMADVSGSMNHYWRRLVDSWNEYITPYLVGRTNLFTFGTKVELKRSGTKLEYSDLDRSTTDLTGALQTVVDEVYKCKERYVKVFLITDGHHNSTDVKPTKVICQMTAAKGKTCDVFVLGAGSDFPVQYSISIRSRLHNGRANLPSLFWAKTEDNVQEQIRQIADILSGGSSRCIQLSVPGFSLPGGVKRDILHLKEWVYYPYGPETLQRLTLRLGRNICHISLEPREMNLSILNKVYRQWNSVIIQIHNKKERVPSNVLPFMERLLETQLDILRDFKPGTIKERLTRKEFKVYETDFRTLFNKIRAIITNSKFNSELELAENILSTTVGGGKYETKVLQMKGHTDEDYTKDCIEFMKIYKEYKPNVLKIDNTAEDCCRITLSSTVSDLQDPDFEMMMNLNKFEFLKDFTISGIPVHAPSRDSVSINPWSLGVRSLLKDPYTILSQVALESIAGKKNPSDKNQEVQVNPNDSETRCNAIIPVFSPTAAKFMEPIVNTRLYAMCVTFAILKNPHIIDFNIHMAALGVTWVRILFEYPTTPRPEYVHHRIESIEATAALYLSRPSYTKYWQVLKSDAAQALMTESIIQVDKKTLKCETLIKPMFILYIYQRSENLADAGVVANIMRMILLEYIGRCLSHYKTNDNHSTPFTDFFARTLADQELKREWVRNYIAEAKKKIAGSERFLLEEFYTLEQVQQAARKSAVIEIKSLKEKLTALIPIVVDMKEVERLRSLSLAGDLSWFTLKAFAMEVGLREEVITDLFSERSVFMYTAHALQYRSSRDRLTTPMGDYDASFNLVTKKVQQENYRIIAKELIREIVKQLESAWLKAYDDAHREVVQPMTRQLILSEATEQGVEVTDTTFEEVYKRYRPAVGLLGNACQCRACPYFLIPNRRYNQHSSVERRDSKVFPHGLHLAAYSLRDSDISTVISSLESGTIKTPIPRQAVEPFTEDLENLQKLYYEEGLSGL</sequence>
<evidence type="ECO:0000313" key="3">
    <source>
        <dbReference type="Proteomes" id="UP001445076"/>
    </source>
</evidence>
<proteinExistence type="predicted"/>
<keyword evidence="3" id="KW-1185">Reference proteome</keyword>
<evidence type="ECO:0000313" key="2">
    <source>
        <dbReference type="EMBL" id="KAK8751514.1"/>
    </source>
</evidence>
<protein>
    <recommendedName>
        <fullName evidence="4">VWFA domain-containing protein</fullName>
    </recommendedName>
</protein>
<dbReference type="AlphaFoldDB" id="A0AAW0YN27"/>
<dbReference type="EMBL" id="JARKIK010000005">
    <property type="protein sequence ID" value="KAK8751514.1"/>
    <property type="molecule type" value="Genomic_DNA"/>
</dbReference>
<accession>A0AAW0YN27</accession>
<evidence type="ECO:0000256" key="1">
    <source>
        <dbReference type="SAM" id="MobiDB-lite"/>
    </source>
</evidence>
<name>A0AAW0YN27_CHEQU</name>
<feature type="compositionally biased region" description="Basic residues" evidence="1">
    <location>
        <begin position="1"/>
        <end position="11"/>
    </location>
</feature>
<dbReference type="Gene3D" id="3.40.50.410">
    <property type="entry name" value="von Willebrand factor, type A domain"/>
    <property type="match status" value="1"/>
</dbReference>
<dbReference type="GO" id="GO:0032991">
    <property type="term" value="C:protein-containing complex"/>
    <property type="evidence" value="ECO:0007669"/>
    <property type="project" value="UniProtKB-ARBA"/>
</dbReference>
<dbReference type="SUPFAM" id="SSF53300">
    <property type="entry name" value="vWA-like"/>
    <property type="match status" value="1"/>
</dbReference>
<organism evidence="2 3">
    <name type="scientific">Cherax quadricarinatus</name>
    <name type="common">Australian red claw crayfish</name>
    <dbReference type="NCBI Taxonomy" id="27406"/>
    <lineage>
        <taxon>Eukaryota</taxon>
        <taxon>Metazoa</taxon>
        <taxon>Ecdysozoa</taxon>
        <taxon>Arthropoda</taxon>
        <taxon>Crustacea</taxon>
        <taxon>Multicrustacea</taxon>
        <taxon>Malacostraca</taxon>
        <taxon>Eumalacostraca</taxon>
        <taxon>Eucarida</taxon>
        <taxon>Decapoda</taxon>
        <taxon>Pleocyemata</taxon>
        <taxon>Astacidea</taxon>
        <taxon>Parastacoidea</taxon>
        <taxon>Parastacidae</taxon>
        <taxon>Cherax</taxon>
    </lineage>
</organism>
<dbReference type="InterPro" id="IPR036465">
    <property type="entry name" value="vWFA_dom_sf"/>
</dbReference>
<evidence type="ECO:0008006" key="4">
    <source>
        <dbReference type="Google" id="ProtNLM"/>
    </source>
</evidence>
<dbReference type="Proteomes" id="UP001445076">
    <property type="component" value="Unassembled WGS sequence"/>
</dbReference>
<comment type="caution">
    <text evidence="2">The sequence shown here is derived from an EMBL/GenBank/DDBJ whole genome shotgun (WGS) entry which is preliminary data.</text>
</comment>
<feature type="region of interest" description="Disordered" evidence="1">
    <location>
        <begin position="1"/>
        <end position="39"/>
    </location>
</feature>
<dbReference type="CDD" id="cd00198">
    <property type="entry name" value="vWFA"/>
    <property type="match status" value="1"/>
</dbReference>
<gene>
    <name evidence="2" type="ORF">OTU49_008840</name>
</gene>